<gene>
    <name evidence="2" type="ORF">NOG11_10835</name>
</gene>
<dbReference type="EMBL" id="JANIBC010000009">
    <property type="protein sequence ID" value="MCQ8185885.1"/>
    <property type="molecule type" value="Genomic_DNA"/>
</dbReference>
<keyword evidence="1" id="KW-0472">Membrane</keyword>
<feature type="transmembrane region" description="Helical" evidence="1">
    <location>
        <begin position="20"/>
        <end position="39"/>
    </location>
</feature>
<keyword evidence="1" id="KW-0812">Transmembrane</keyword>
<evidence type="ECO:0000313" key="3">
    <source>
        <dbReference type="Proteomes" id="UP001142610"/>
    </source>
</evidence>
<keyword evidence="3" id="KW-1185">Reference proteome</keyword>
<name>A0A9X2LA15_9PROT</name>
<protein>
    <submittedName>
        <fullName evidence="2">Type IV conjugative transfer system protein TraE</fullName>
    </submittedName>
</protein>
<dbReference type="RefSeq" id="WP_256619782.1">
    <property type="nucleotide sequence ID" value="NZ_JANIBC010000009.1"/>
</dbReference>
<organism evidence="2 3">
    <name type="scientific">Parvularcula maris</name>
    <dbReference type="NCBI Taxonomy" id="2965077"/>
    <lineage>
        <taxon>Bacteria</taxon>
        <taxon>Pseudomonadati</taxon>
        <taxon>Pseudomonadota</taxon>
        <taxon>Alphaproteobacteria</taxon>
        <taxon>Parvularculales</taxon>
        <taxon>Parvularculaceae</taxon>
        <taxon>Parvularcula</taxon>
    </lineage>
</organism>
<sequence length="201" mass="22600">MDTTVAYTRLQTALRQRNMLAVAGMVLCLGSALQAYVIATKGETVILTPTLKADAAITAEAPSPEYLEQTTRDVAGLFLNRHPHNLSYFRDNILRLAHPTSHGEIEAALMATERRLLATKSSTVFYPTKIFVDPVRLTSEIRGELHTYLGPDRVKTERTIYAADWRYQSMRLWLEDFYPIDVDASQAQTSPLLKPASETER</sequence>
<keyword evidence="1" id="KW-1133">Transmembrane helix</keyword>
<dbReference type="Pfam" id="PF05309">
    <property type="entry name" value="TraE"/>
    <property type="match status" value="1"/>
</dbReference>
<comment type="caution">
    <text evidence="2">The sequence shown here is derived from an EMBL/GenBank/DDBJ whole genome shotgun (WGS) entry which is preliminary data.</text>
</comment>
<proteinExistence type="predicted"/>
<dbReference type="InterPro" id="IPR007973">
    <property type="entry name" value="Pilus_assembly_TraE"/>
</dbReference>
<dbReference type="AlphaFoldDB" id="A0A9X2LA15"/>
<accession>A0A9X2LA15</accession>
<evidence type="ECO:0000313" key="2">
    <source>
        <dbReference type="EMBL" id="MCQ8185885.1"/>
    </source>
</evidence>
<dbReference type="Proteomes" id="UP001142610">
    <property type="component" value="Unassembled WGS sequence"/>
</dbReference>
<reference evidence="2" key="1">
    <citation type="submission" date="2022-07" db="EMBL/GenBank/DDBJ databases">
        <title>Parvularcula maris sp. nov., an algicidal bacterium isolated from seawater.</title>
        <authorList>
            <person name="Li F."/>
        </authorList>
    </citation>
    <scope>NUCLEOTIDE SEQUENCE</scope>
    <source>
        <strain evidence="2">BGMRC 0090</strain>
    </source>
</reference>
<evidence type="ECO:0000256" key="1">
    <source>
        <dbReference type="SAM" id="Phobius"/>
    </source>
</evidence>